<evidence type="ECO:0000313" key="4">
    <source>
        <dbReference type="EMBL" id="KRK34397.1"/>
    </source>
</evidence>
<comment type="caution">
    <text evidence="4">The sequence shown here is derived from an EMBL/GenBank/DDBJ whole genome shotgun (WGS) entry which is preliminary data.</text>
</comment>
<dbReference type="PANTHER" id="PTHR37293">
    <property type="entry name" value="PHAGE REPLICATION PROTEIN-RELATED"/>
    <property type="match status" value="1"/>
</dbReference>
<dbReference type="SUPFAM" id="SSF158499">
    <property type="entry name" value="DnaD domain-like"/>
    <property type="match status" value="1"/>
</dbReference>
<reference evidence="4 5" key="1">
    <citation type="journal article" date="2015" name="Genome Announc.">
        <title>Expanding the biotechnology potential of lactobacilli through comparative genomics of 213 strains and associated genera.</title>
        <authorList>
            <person name="Sun Z."/>
            <person name="Harris H.M."/>
            <person name="McCann A."/>
            <person name="Guo C."/>
            <person name="Argimon S."/>
            <person name="Zhang W."/>
            <person name="Yang X."/>
            <person name="Jeffery I.B."/>
            <person name="Cooney J.C."/>
            <person name="Kagawa T.F."/>
            <person name="Liu W."/>
            <person name="Song Y."/>
            <person name="Salvetti E."/>
            <person name="Wrobel A."/>
            <person name="Rasinkangas P."/>
            <person name="Parkhill J."/>
            <person name="Rea M.C."/>
            <person name="O'Sullivan O."/>
            <person name="Ritari J."/>
            <person name="Douillard F.P."/>
            <person name="Paul Ross R."/>
            <person name="Yang R."/>
            <person name="Briner A.E."/>
            <person name="Felis G.E."/>
            <person name="de Vos W.M."/>
            <person name="Barrangou R."/>
            <person name="Klaenhammer T.R."/>
            <person name="Caufield P.W."/>
            <person name="Cui Y."/>
            <person name="Zhang H."/>
            <person name="O'Toole P.W."/>
        </authorList>
    </citation>
    <scope>NUCLEOTIDE SEQUENCE [LARGE SCALE GENOMIC DNA]</scope>
    <source>
        <strain evidence="4 5">DSM 20003</strain>
    </source>
</reference>
<dbReference type="EMBL" id="AZDA01000092">
    <property type="protein sequence ID" value="KRK34397.1"/>
    <property type="molecule type" value="Genomic_DNA"/>
</dbReference>
<sequence>MESPIVLENIDKWVQDFAGNDELVILAMKTMLDNNVRSYKYMSKILQDWESKGFKSVSDVNIYEQQRQAKKQAKRSNFQAQQPVQKETLPDWAQPGYTPEQDPASKPDGGLKASLAGLKKLRQEHGI</sequence>
<evidence type="ECO:0000256" key="2">
    <source>
        <dbReference type="SAM" id="MobiDB-lite"/>
    </source>
</evidence>
<feature type="domain" description="DnaB/C C-terminal" evidence="3">
    <location>
        <begin position="3"/>
        <end position="63"/>
    </location>
</feature>
<dbReference type="Pfam" id="PF07261">
    <property type="entry name" value="DnaB_2"/>
    <property type="match status" value="1"/>
</dbReference>
<dbReference type="AlphaFoldDB" id="A0A0R1GK28"/>
<keyword evidence="5" id="KW-1185">Reference proteome</keyword>
<evidence type="ECO:0000313" key="5">
    <source>
        <dbReference type="Proteomes" id="UP000051461"/>
    </source>
</evidence>
<accession>A0A0R1GK28</accession>
<proteinExistence type="inferred from homology"/>
<evidence type="ECO:0000259" key="3">
    <source>
        <dbReference type="Pfam" id="PF07261"/>
    </source>
</evidence>
<dbReference type="InterPro" id="IPR053162">
    <property type="entry name" value="DnaD"/>
</dbReference>
<dbReference type="STRING" id="1423726.FC07_GL000606"/>
<dbReference type="Proteomes" id="UP000051461">
    <property type="component" value="Unassembled WGS sequence"/>
</dbReference>
<feature type="compositionally biased region" description="Polar residues" evidence="2">
    <location>
        <begin position="76"/>
        <end position="85"/>
    </location>
</feature>
<evidence type="ECO:0000256" key="1">
    <source>
        <dbReference type="ARBA" id="ARBA00093462"/>
    </source>
</evidence>
<dbReference type="InterPro" id="IPR034829">
    <property type="entry name" value="DnaD-like_sf"/>
</dbReference>
<dbReference type="InterPro" id="IPR006343">
    <property type="entry name" value="DnaB/C_C"/>
</dbReference>
<dbReference type="Gene3D" id="1.10.10.630">
    <property type="entry name" value="DnaD domain-like"/>
    <property type="match status" value="1"/>
</dbReference>
<organism evidence="4 5">
    <name type="scientific">Loigolactobacillus bifermentans DSM 20003</name>
    <dbReference type="NCBI Taxonomy" id="1423726"/>
    <lineage>
        <taxon>Bacteria</taxon>
        <taxon>Bacillati</taxon>
        <taxon>Bacillota</taxon>
        <taxon>Bacilli</taxon>
        <taxon>Lactobacillales</taxon>
        <taxon>Lactobacillaceae</taxon>
        <taxon>Loigolactobacillus</taxon>
    </lineage>
</organism>
<dbReference type="PANTHER" id="PTHR37293:SF5">
    <property type="entry name" value="DNA REPLICATION PROTEIN"/>
    <property type="match status" value="1"/>
</dbReference>
<name>A0A0R1GK28_9LACO</name>
<dbReference type="PATRIC" id="fig|1423726.3.peg.624"/>
<dbReference type="NCBIfam" id="TIGR01446">
    <property type="entry name" value="DnaD_dom"/>
    <property type="match status" value="1"/>
</dbReference>
<comment type="similarity">
    <text evidence="1">Belongs to the DnaB/DnaD family.</text>
</comment>
<protein>
    <recommendedName>
        <fullName evidence="3">DnaB/C C-terminal domain-containing protein</fullName>
    </recommendedName>
</protein>
<feature type="region of interest" description="Disordered" evidence="2">
    <location>
        <begin position="65"/>
        <end position="127"/>
    </location>
</feature>
<gene>
    <name evidence="4" type="ORF">FC07_GL000606</name>
</gene>